<protein>
    <submittedName>
        <fullName evidence="1">Uncharacterized protein</fullName>
    </submittedName>
</protein>
<gene>
    <name evidence="1" type="ORF">JIG36_51050</name>
</gene>
<reference evidence="1 2" key="1">
    <citation type="submission" date="2021-01" db="EMBL/GenBank/DDBJ databases">
        <title>Actinoplanes sp. nov. LDG1-06 isolated from lichen.</title>
        <authorList>
            <person name="Saeng-In P."/>
            <person name="Phongsopitanun W."/>
            <person name="Kanchanasin P."/>
            <person name="Yuki M."/>
            <person name="Kudo T."/>
            <person name="Ohkuma M."/>
            <person name="Tanasupawat S."/>
        </authorList>
    </citation>
    <scope>NUCLEOTIDE SEQUENCE [LARGE SCALE GENOMIC DNA]</scope>
    <source>
        <strain evidence="1 2">LDG1-06</strain>
    </source>
</reference>
<name>A0ABS2AWS7_9ACTN</name>
<organism evidence="1 2">
    <name type="scientific">Paractinoplanes ovalisporus</name>
    <dbReference type="NCBI Taxonomy" id="2810368"/>
    <lineage>
        <taxon>Bacteria</taxon>
        <taxon>Bacillati</taxon>
        <taxon>Actinomycetota</taxon>
        <taxon>Actinomycetes</taxon>
        <taxon>Micromonosporales</taxon>
        <taxon>Micromonosporaceae</taxon>
        <taxon>Paractinoplanes</taxon>
    </lineage>
</organism>
<evidence type="ECO:0000313" key="1">
    <source>
        <dbReference type="EMBL" id="MBM2623858.1"/>
    </source>
</evidence>
<sequence>MSKLQDARDLAAVTADMICLTGQRYWLGTRTLPDGQLEADYADGTTARGSKEILAHAREALIRAERAADPRTLDADGFVMHGEPGPLGLRPSFGGLSSAVADQGGRVGIVTGLDTGPDGRLMLRVVWRPSLDPADPVPLDERDAVIAAVGNGDMEPETVAAYGMLALDLDADPPELHAVKIPTQCRHVPLDAEKAAGVIADLGQRLTHSGEAMRHLTCSEVTPLVELLVLAGQLDAACAVIEGHAAADDAEYYEHHDVFLAPHSDGKARGDAVCGHLDRAYASLGIEPPA</sequence>
<keyword evidence="2" id="KW-1185">Reference proteome</keyword>
<dbReference type="RefSeq" id="WP_203384209.1">
    <property type="nucleotide sequence ID" value="NZ_JAENHP010000048.1"/>
</dbReference>
<comment type="caution">
    <text evidence="1">The sequence shown here is derived from an EMBL/GenBank/DDBJ whole genome shotgun (WGS) entry which is preliminary data.</text>
</comment>
<accession>A0ABS2AWS7</accession>
<evidence type="ECO:0000313" key="2">
    <source>
        <dbReference type="Proteomes" id="UP000632138"/>
    </source>
</evidence>
<dbReference type="Proteomes" id="UP000632138">
    <property type="component" value="Unassembled WGS sequence"/>
</dbReference>
<proteinExistence type="predicted"/>
<dbReference type="EMBL" id="JAENHP010000048">
    <property type="protein sequence ID" value="MBM2623858.1"/>
    <property type="molecule type" value="Genomic_DNA"/>
</dbReference>